<reference evidence="1 2" key="1">
    <citation type="submission" date="2019-12" db="EMBL/GenBank/DDBJ databases">
        <title>Deinococcus sp. HMF7620 Genome sequencing and assembly.</title>
        <authorList>
            <person name="Kang H."/>
            <person name="Kim H."/>
            <person name="Joh K."/>
        </authorList>
    </citation>
    <scope>NUCLEOTIDE SEQUENCE [LARGE SCALE GENOMIC DNA]</scope>
    <source>
        <strain evidence="1 2">HMF7620</strain>
    </source>
</reference>
<gene>
    <name evidence="1" type="ORF">GO986_12580</name>
</gene>
<accession>A0A7C9M2J6</accession>
<comment type="caution">
    <text evidence="1">The sequence shown here is derived from an EMBL/GenBank/DDBJ whole genome shotgun (WGS) entry which is preliminary data.</text>
</comment>
<protein>
    <submittedName>
        <fullName evidence="1">Uncharacterized protein</fullName>
    </submittedName>
</protein>
<dbReference type="RefSeq" id="WP_157459657.1">
    <property type="nucleotide sequence ID" value="NZ_WQLB01000016.1"/>
</dbReference>
<dbReference type="AlphaFoldDB" id="A0A7C9M2J6"/>
<evidence type="ECO:0000313" key="2">
    <source>
        <dbReference type="Proteomes" id="UP000483286"/>
    </source>
</evidence>
<dbReference type="Proteomes" id="UP000483286">
    <property type="component" value="Unassembled WGS sequence"/>
</dbReference>
<proteinExistence type="predicted"/>
<keyword evidence="2" id="KW-1185">Reference proteome</keyword>
<dbReference type="EMBL" id="WQLB01000016">
    <property type="protein sequence ID" value="MVN87602.1"/>
    <property type="molecule type" value="Genomic_DNA"/>
</dbReference>
<evidence type="ECO:0000313" key="1">
    <source>
        <dbReference type="EMBL" id="MVN87602.1"/>
    </source>
</evidence>
<organism evidence="1 2">
    <name type="scientific">Deinococcus arboris</name>
    <dbReference type="NCBI Taxonomy" id="2682977"/>
    <lineage>
        <taxon>Bacteria</taxon>
        <taxon>Thermotogati</taxon>
        <taxon>Deinococcota</taxon>
        <taxon>Deinococci</taxon>
        <taxon>Deinococcales</taxon>
        <taxon>Deinococcaceae</taxon>
        <taxon>Deinococcus</taxon>
    </lineage>
</organism>
<sequence>MHPDLPRSILQRAYELDGATLDHLAAGYGAGNWAELTGSLSFEGMGIGGGGMALVAQTSAGPWVSLTDGETDVPDSDIDFCLIIEPELFAGEDYALFVNAGQVTGRMGTQAGR</sequence>
<name>A0A7C9M2J6_9DEIO</name>